<keyword evidence="8" id="KW-1185">Reference proteome</keyword>
<dbReference type="AlphaFoldDB" id="A0A1M7TN70"/>
<gene>
    <name evidence="7" type="ORF">SAMN05216200_10847</name>
</gene>
<comment type="cofactor">
    <cofactor evidence="1">
        <name>Fe cation</name>
        <dbReference type="ChEBI" id="CHEBI:24875"/>
    </cofactor>
</comment>
<feature type="domain" description="Alcohol dehydrogenase iron-type/glycerol dehydrogenase GldA" evidence="5">
    <location>
        <begin position="12"/>
        <end position="178"/>
    </location>
</feature>
<evidence type="ECO:0000313" key="8">
    <source>
        <dbReference type="Proteomes" id="UP000184066"/>
    </source>
</evidence>
<evidence type="ECO:0000313" key="7">
    <source>
        <dbReference type="EMBL" id="SHN72194.1"/>
    </source>
</evidence>
<dbReference type="PROSITE" id="PS00913">
    <property type="entry name" value="ADH_IRON_1"/>
    <property type="match status" value="1"/>
</dbReference>
<dbReference type="GO" id="GO:0004022">
    <property type="term" value="F:alcohol dehydrogenase (NAD+) activity"/>
    <property type="evidence" value="ECO:0007669"/>
    <property type="project" value="TreeGrafter"/>
</dbReference>
<dbReference type="SUPFAM" id="SSF56796">
    <property type="entry name" value="Dehydroquinate synthase-like"/>
    <property type="match status" value="1"/>
</dbReference>
<dbReference type="EMBL" id="FRDL01000008">
    <property type="protein sequence ID" value="SHN72194.1"/>
    <property type="molecule type" value="Genomic_DNA"/>
</dbReference>
<evidence type="ECO:0000256" key="1">
    <source>
        <dbReference type="ARBA" id="ARBA00001962"/>
    </source>
</evidence>
<dbReference type="InterPro" id="IPR039697">
    <property type="entry name" value="Alcohol_dehydrogenase_Fe"/>
</dbReference>
<dbReference type="GO" id="GO:0046872">
    <property type="term" value="F:metal ion binding"/>
    <property type="evidence" value="ECO:0007669"/>
    <property type="project" value="InterPro"/>
</dbReference>
<dbReference type="Pfam" id="PF25137">
    <property type="entry name" value="ADH_Fe_C"/>
    <property type="match status" value="1"/>
</dbReference>
<dbReference type="Proteomes" id="UP000184066">
    <property type="component" value="Unassembled WGS sequence"/>
</dbReference>
<evidence type="ECO:0000256" key="2">
    <source>
        <dbReference type="ARBA" id="ARBA00007358"/>
    </source>
</evidence>
<name>A0A1M7TN70_9RHOB</name>
<reference evidence="7 8" key="1">
    <citation type="submission" date="2016-12" db="EMBL/GenBank/DDBJ databases">
        <authorList>
            <person name="Song W.-J."/>
            <person name="Kurnit D.M."/>
        </authorList>
    </citation>
    <scope>NUCLEOTIDE SEQUENCE [LARGE SCALE GENOMIC DNA]</scope>
    <source>
        <strain evidence="7 8">CGMCC 1.10808</strain>
    </source>
</reference>
<dbReference type="STRING" id="1189325.SAMN04488119_10846"/>
<evidence type="ECO:0000259" key="5">
    <source>
        <dbReference type="Pfam" id="PF00465"/>
    </source>
</evidence>
<keyword evidence="3" id="KW-0560">Oxidoreductase</keyword>
<protein>
    <submittedName>
        <fullName evidence="7">Uncharacterized protein</fullName>
    </submittedName>
</protein>
<comment type="similarity">
    <text evidence="2">Belongs to the iron-containing alcohol dehydrogenase family.</text>
</comment>
<dbReference type="OrthoDB" id="9815791at2"/>
<organism evidence="7 8">
    <name type="scientific">Oceanicella actignis</name>
    <dbReference type="NCBI Taxonomy" id="1189325"/>
    <lineage>
        <taxon>Bacteria</taxon>
        <taxon>Pseudomonadati</taxon>
        <taxon>Pseudomonadota</taxon>
        <taxon>Alphaproteobacteria</taxon>
        <taxon>Rhodobacterales</taxon>
        <taxon>Paracoccaceae</taxon>
        <taxon>Oceanicella</taxon>
    </lineage>
</organism>
<dbReference type="InterPro" id="IPR056798">
    <property type="entry name" value="ADH_Fe_C"/>
</dbReference>
<dbReference type="InterPro" id="IPR001670">
    <property type="entry name" value="ADH_Fe/GldA"/>
</dbReference>
<dbReference type="Gene3D" id="1.20.1090.10">
    <property type="entry name" value="Dehydroquinate synthase-like - alpha domain"/>
    <property type="match status" value="1"/>
</dbReference>
<keyword evidence="4" id="KW-0520">NAD</keyword>
<dbReference type="RefSeq" id="WP_072747859.1">
    <property type="nucleotide sequence ID" value="NZ_FOHL01000008.1"/>
</dbReference>
<sequence>MTPPSFDFATAARIAFGPGAAAQAAPAIRALGRRVALVTGADPRRGRWLAEALESLGAEILPVSIPAEPTVAMIEEAVARARDFGVEATAGLGGGAAMDAAKAIAGLVPQPSGVMTHLEVVGEGRPLTAPPLPAVAIPTTAGTGAEVTRNAVLGVPEHGRKVSLRDPGLLPRLAVVDPELTRGAPRAVTLASGLDALTQVIEPYLSCRANPLTDALCRDAIPRAMRALRALMEPAPGAVADDAAARADMALASLFGGLALANAGLGAVHGLAGVAGGRVGGAHGAICGRLLPHVLRATGEALAERPDARAQARLDEVAAWLGAALEAPAPEAFDALQAWIDAQGLPRLGALGLSPEDHAPLARESLASSSMKGAPVALETGALIAILEAAS</sequence>
<dbReference type="PANTHER" id="PTHR11496:SF102">
    <property type="entry name" value="ALCOHOL DEHYDROGENASE 4"/>
    <property type="match status" value="1"/>
</dbReference>
<evidence type="ECO:0000259" key="6">
    <source>
        <dbReference type="Pfam" id="PF25137"/>
    </source>
</evidence>
<feature type="domain" description="Fe-containing alcohol dehydrogenase-like C-terminal" evidence="6">
    <location>
        <begin position="189"/>
        <end position="390"/>
    </location>
</feature>
<dbReference type="Gene3D" id="3.40.50.1970">
    <property type="match status" value="1"/>
</dbReference>
<evidence type="ECO:0000256" key="4">
    <source>
        <dbReference type="ARBA" id="ARBA00023027"/>
    </source>
</evidence>
<dbReference type="Pfam" id="PF00465">
    <property type="entry name" value="Fe-ADH"/>
    <property type="match status" value="1"/>
</dbReference>
<evidence type="ECO:0000256" key="3">
    <source>
        <dbReference type="ARBA" id="ARBA00023002"/>
    </source>
</evidence>
<dbReference type="PANTHER" id="PTHR11496">
    <property type="entry name" value="ALCOHOL DEHYDROGENASE"/>
    <property type="match status" value="1"/>
</dbReference>
<dbReference type="InterPro" id="IPR018211">
    <property type="entry name" value="ADH_Fe_CS"/>
</dbReference>
<accession>A0A1M7TN70</accession>
<proteinExistence type="inferred from homology"/>